<keyword evidence="1" id="KW-0472">Membrane</keyword>
<accession>A0A1H2RW02</accession>
<evidence type="ECO:0000313" key="3">
    <source>
        <dbReference type="Proteomes" id="UP000183454"/>
    </source>
</evidence>
<evidence type="ECO:0000256" key="1">
    <source>
        <dbReference type="SAM" id="Phobius"/>
    </source>
</evidence>
<protein>
    <submittedName>
        <fullName evidence="2">Uncharacterized protein</fullName>
    </submittedName>
</protein>
<dbReference type="Proteomes" id="UP000183454">
    <property type="component" value="Unassembled WGS sequence"/>
</dbReference>
<reference evidence="2 3" key="1">
    <citation type="submission" date="2016-10" db="EMBL/GenBank/DDBJ databases">
        <authorList>
            <person name="de Groot N.N."/>
        </authorList>
    </citation>
    <scope>NUCLEOTIDE SEQUENCE [LARGE SCALE GENOMIC DNA]</scope>
    <source>
        <strain evidence="2 3">Nm110</strain>
    </source>
</reference>
<keyword evidence="1" id="KW-0812">Transmembrane</keyword>
<keyword evidence="1" id="KW-1133">Transmembrane helix</keyword>
<dbReference type="AlphaFoldDB" id="A0A1H2RW02"/>
<organism evidence="2 3">
    <name type="scientific">Nitrosomonas communis</name>
    <dbReference type="NCBI Taxonomy" id="44574"/>
    <lineage>
        <taxon>Bacteria</taxon>
        <taxon>Pseudomonadati</taxon>
        <taxon>Pseudomonadota</taxon>
        <taxon>Betaproteobacteria</taxon>
        <taxon>Nitrosomonadales</taxon>
        <taxon>Nitrosomonadaceae</taxon>
        <taxon>Nitrosomonas</taxon>
    </lineage>
</organism>
<dbReference type="EMBL" id="FNNH01000005">
    <property type="protein sequence ID" value="SDW23478.1"/>
    <property type="molecule type" value="Genomic_DNA"/>
</dbReference>
<feature type="transmembrane region" description="Helical" evidence="1">
    <location>
        <begin position="12"/>
        <end position="35"/>
    </location>
</feature>
<evidence type="ECO:0000313" key="2">
    <source>
        <dbReference type="EMBL" id="SDW23478.1"/>
    </source>
</evidence>
<gene>
    <name evidence="2" type="ORF">SAMN05421882_1005113</name>
</gene>
<proteinExistence type="predicted"/>
<sequence length="36" mass="4133">MLTYPNLINMCQFVNFFVSDFVLMMVSVSLSMPLLS</sequence>
<name>A0A1H2RW02_9PROT</name>